<feature type="domain" description="Phosphoserine phosphatase RsbU N-terminal" evidence="1">
    <location>
        <begin position="20"/>
        <end position="98"/>
    </location>
</feature>
<gene>
    <name evidence="2" type="ORF">HKD39_15885</name>
</gene>
<evidence type="ECO:0000313" key="2">
    <source>
        <dbReference type="EMBL" id="NNG37157.1"/>
    </source>
</evidence>
<dbReference type="EMBL" id="JABEND010000010">
    <property type="protein sequence ID" value="NNG37157.1"/>
    <property type="molecule type" value="Genomic_DNA"/>
</dbReference>
<name>A0A849AB36_9ACTN</name>
<dbReference type="RefSeq" id="WP_171200847.1">
    <property type="nucleotide sequence ID" value="NZ_JABEND010000010.1"/>
</dbReference>
<protein>
    <recommendedName>
        <fullName evidence="1">Phosphoserine phosphatase RsbU N-terminal domain-containing protein</fullName>
    </recommendedName>
</protein>
<dbReference type="Gene3D" id="1.10.1240.30">
    <property type="entry name" value="KaiA/RbsU domain"/>
    <property type="match status" value="1"/>
</dbReference>
<dbReference type="Proteomes" id="UP000562984">
    <property type="component" value="Unassembled WGS sequence"/>
</dbReference>
<dbReference type="InterPro" id="IPR017944">
    <property type="entry name" value="KaiA/RbsU_helical_domain_sf"/>
</dbReference>
<comment type="caution">
    <text evidence="2">The sequence shown here is derived from an EMBL/GenBank/DDBJ whole genome shotgun (WGS) entry which is preliminary data.</text>
</comment>
<accession>A0A849AB36</accession>
<dbReference type="AlphaFoldDB" id="A0A849AB36"/>
<sequence length="108" mass="11464">MTDRAPAGERGADLARIAQNYLVFLLRFISRQDETARLAGYDLGRDSVAAGVSLLELVRIHHDALSRAIGDGAPGEAAELTTVAAEFFLEVTASYEMARGAGGLDEPS</sequence>
<dbReference type="InterPro" id="IPR014787">
    <property type="entry name" value="PSer_Pase_RsbU_N"/>
</dbReference>
<dbReference type="Pfam" id="PF08673">
    <property type="entry name" value="RsbU_N"/>
    <property type="match status" value="1"/>
</dbReference>
<evidence type="ECO:0000313" key="3">
    <source>
        <dbReference type="Proteomes" id="UP000562984"/>
    </source>
</evidence>
<evidence type="ECO:0000259" key="1">
    <source>
        <dbReference type="Pfam" id="PF08673"/>
    </source>
</evidence>
<proteinExistence type="predicted"/>
<keyword evidence="3" id="KW-1185">Reference proteome</keyword>
<reference evidence="2 3" key="1">
    <citation type="submission" date="2020-05" db="EMBL/GenBank/DDBJ databases">
        <title>Nakamurella sp. DB0629 isolated from air conditioner.</title>
        <authorList>
            <person name="Kim D.H."/>
            <person name="Kim D.-U."/>
        </authorList>
    </citation>
    <scope>NUCLEOTIDE SEQUENCE [LARGE SCALE GENOMIC DNA]</scope>
    <source>
        <strain evidence="2 3">DB0629</strain>
    </source>
</reference>
<organism evidence="2 3">
    <name type="scientific">Nakamurella aerolata</name>
    <dbReference type="NCBI Taxonomy" id="1656892"/>
    <lineage>
        <taxon>Bacteria</taxon>
        <taxon>Bacillati</taxon>
        <taxon>Actinomycetota</taxon>
        <taxon>Actinomycetes</taxon>
        <taxon>Nakamurellales</taxon>
        <taxon>Nakamurellaceae</taxon>
        <taxon>Nakamurella</taxon>
    </lineage>
</organism>